<evidence type="ECO:0000259" key="4">
    <source>
        <dbReference type="Pfam" id="PF02826"/>
    </source>
</evidence>
<comment type="caution">
    <text evidence="5">The sequence shown here is derived from an EMBL/GenBank/DDBJ whole genome shotgun (WGS) entry which is preliminary data.</text>
</comment>
<evidence type="ECO:0000313" key="5">
    <source>
        <dbReference type="EMBL" id="KAK4234349.1"/>
    </source>
</evidence>
<dbReference type="Pfam" id="PF02826">
    <property type="entry name" value="2-Hacid_dh_C"/>
    <property type="match status" value="1"/>
</dbReference>
<feature type="compositionally biased region" description="Polar residues" evidence="3">
    <location>
        <begin position="1"/>
        <end position="11"/>
    </location>
</feature>
<dbReference type="AlphaFoldDB" id="A0AAN7HAZ1"/>
<evidence type="ECO:0000256" key="1">
    <source>
        <dbReference type="ARBA" id="ARBA00023002"/>
    </source>
</evidence>
<name>A0AAN7HAZ1_9PEZI</name>
<dbReference type="PANTHER" id="PTHR43333:SF1">
    <property type="entry name" value="D-ISOMER SPECIFIC 2-HYDROXYACID DEHYDROGENASE NAD-BINDING DOMAIN-CONTAINING PROTEIN"/>
    <property type="match status" value="1"/>
</dbReference>
<dbReference type="SUPFAM" id="SSF51735">
    <property type="entry name" value="NAD(P)-binding Rossmann-fold domains"/>
    <property type="match status" value="1"/>
</dbReference>
<feature type="compositionally biased region" description="Low complexity" evidence="3">
    <location>
        <begin position="605"/>
        <end position="664"/>
    </location>
</feature>
<dbReference type="GO" id="GO:0051287">
    <property type="term" value="F:NAD binding"/>
    <property type="evidence" value="ECO:0007669"/>
    <property type="project" value="InterPro"/>
</dbReference>
<reference evidence="5" key="1">
    <citation type="journal article" date="2023" name="Mol. Phylogenet. Evol.">
        <title>Genome-scale phylogeny and comparative genomics of the fungal order Sordariales.</title>
        <authorList>
            <person name="Hensen N."/>
            <person name="Bonometti L."/>
            <person name="Westerberg I."/>
            <person name="Brannstrom I.O."/>
            <person name="Guillou S."/>
            <person name="Cros-Aarteil S."/>
            <person name="Calhoun S."/>
            <person name="Haridas S."/>
            <person name="Kuo A."/>
            <person name="Mondo S."/>
            <person name="Pangilinan J."/>
            <person name="Riley R."/>
            <person name="LaButti K."/>
            <person name="Andreopoulos B."/>
            <person name="Lipzen A."/>
            <person name="Chen C."/>
            <person name="Yan M."/>
            <person name="Daum C."/>
            <person name="Ng V."/>
            <person name="Clum A."/>
            <person name="Steindorff A."/>
            <person name="Ohm R.A."/>
            <person name="Martin F."/>
            <person name="Silar P."/>
            <person name="Natvig D.O."/>
            <person name="Lalanne C."/>
            <person name="Gautier V."/>
            <person name="Ament-Velasquez S.L."/>
            <person name="Kruys A."/>
            <person name="Hutchinson M.I."/>
            <person name="Powell A.J."/>
            <person name="Barry K."/>
            <person name="Miller A.N."/>
            <person name="Grigoriev I.V."/>
            <person name="Debuchy R."/>
            <person name="Gladieux P."/>
            <person name="Hiltunen Thoren M."/>
            <person name="Johannesson H."/>
        </authorList>
    </citation>
    <scope>NUCLEOTIDE SEQUENCE</scope>
    <source>
        <strain evidence="5">CBS 532.94</strain>
    </source>
</reference>
<organism evidence="5 6">
    <name type="scientific">Achaetomium macrosporum</name>
    <dbReference type="NCBI Taxonomy" id="79813"/>
    <lineage>
        <taxon>Eukaryota</taxon>
        <taxon>Fungi</taxon>
        <taxon>Dikarya</taxon>
        <taxon>Ascomycota</taxon>
        <taxon>Pezizomycotina</taxon>
        <taxon>Sordariomycetes</taxon>
        <taxon>Sordariomycetidae</taxon>
        <taxon>Sordariales</taxon>
        <taxon>Chaetomiaceae</taxon>
        <taxon>Achaetomium</taxon>
    </lineage>
</organism>
<keyword evidence="6" id="KW-1185">Reference proteome</keyword>
<dbReference type="InterPro" id="IPR036291">
    <property type="entry name" value="NAD(P)-bd_dom_sf"/>
</dbReference>
<keyword evidence="2" id="KW-0520">NAD</keyword>
<dbReference type="InterPro" id="IPR036265">
    <property type="entry name" value="HIT-like_sf"/>
</dbReference>
<dbReference type="SUPFAM" id="SSF54197">
    <property type="entry name" value="HIT-like"/>
    <property type="match status" value="1"/>
</dbReference>
<sequence>MAQSHRANLTETAVRVDPRDSREYAGNQQASPLFDMCDHPDKYPNILFFDKEIIIVDDANAKSPNHVILLPRDTSIKEIANLTKRNLPLLYRFRDQSRKEIDRMMRLDAKRIPMFMVGFHVIPSLFPLHCHVLDWSLSTNKMFAPRHWKVPFSAMFISLDKVIEEVEQTGRMTVDADAYRHAWQTQPIRCPVCPGPQRQWEANINELAKHWQEHIQQWKTSKTLPPGVTPTKQWVPKFPVVLTTKKRGGFVGLGNELDHLKKDFPNLEIYSYYTDEWPKIPKYVLDSTTIYLSTTELPPDGVRLPRLEWIHLASSGLDLLTTSPYNHRPKLQVTSSTGSGSSAIAEWVLMNTMLLNRKMLTAMRNQAKHEWAPQALMGYRTLSELSVGIIGFGSIGQQVAERFLALGSKVSAMNPKGVPPSSATPGSQLSRVTFVKADGKDALRGFLRKQDVVVLAAPLLPETVGLISGPELASLPKNAILINIARGPLVDEQALAESLRKGHLGGAAVDVVQEEPLGAKSLLWDLPNLIITPHISAMHDKYNHNMLKIFEHNLRAHIHDKPMRNMARLPVPSVSPAPPKSNMAPKNARSAPAKSSNTVPVARESGSSSNARATASTSIKTTSNTSSIATKPSSRTSTKASSGSGSASTSSNTTSNTRTNNGGATSSGGGRNTPVSRR</sequence>
<protein>
    <submittedName>
        <fullName evidence="5">D-isomer specific 2-hydroxyacid dehydrogenase</fullName>
    </submittedName>
</protein>
<dbReference type="Pfam" id="PF11969">
    <property type="entry name" value="DcpS_C"/>
    <property type="match status" value="1"/>
</dbReference>
<evidence type="ECO:0000256" key="3">
    <source>
        <dbReference type="SAM" id="MobiDB-lite"/>
    </source>
</evidence>
<reference evidence="5" key="2">
    <citation type="submission" date="2023-05" db="EMBL/GenBank/DDBJ databases">
        <authorList>
            <consortium name="Lawrence Berkeley National Laboratory"/>
            <person name="Steindorff A."/>
            <person name="Hensen N."/>
            <person name="Bonometti L."/>
            <person name="Westerberg I."/>
            <person name="Brannstrom I.O."/>
            <person name="Guillou S."/>
            <person name="Cros-Aarteil S."/>
            <person name="Calhoun S."/>
            <person name="Haridas S."/>
            <person name="Kuo A."/>
            <person name="Mondo S."/>
            <person name="Pangilinan J."/>
            <person name="Riley R."/>
            <person name="Labutti K."/>
            <person name="Andreopoulos B."/>
            <person name="Lipzen A."/>
            <person name="Chen C."/>
            <person name="Yanf M."/>
            <person name="Daum C."/>
            <person name="Ng V."/>
            <person name="Clum A."/>
            <person name="Ohm R."/>
            <person name="Martin F."/>
            <person name="Silar P."/>
            <person name="Natvig D."/>
            <person name="Lalanne C."/>
            <person name="Gautier V."/>
            <person name="Ament-Velasquez S.L."/>
            <person name="Kruys A."/>
            <person name="Hutchinson M.I."/>
            <person name="Powell A.J."/>
            <person name="Barry K."/>
            <person name="Miller A.N."/>
            <person name="Grigoriev I.V."/>
            <person name="Debuchy R."/>
            <person name="Gladieux P."/>
            <person name="Thoren M.H."/>
            <person name="Johannesson H."/>
        </authorList>
    </citation>
    <scope>NUCLEOTIDE SEQUENCE</scope>
    <source>
        <strain evidence="5">CBS 532.94</strain>
    </source>
</reference>
<dbReference type="Gene3D" id="3.30.428.10">
    <property type="entry name" value="HIT-like"/>
    <property type="match status" value="1"/>
</dbReference>
<feature type="domain" description="D-isomer specific 2-hydroxyacid dehydrogenase NAD-binding" evidence="4">
    <location>
        <begin position="352"/>
        <end position="536"/>
    </location>
</feature>
<dbReference type="PANTHER" id="PTHR43333">
    <property type="entry name" value="2-HACID_DH_C DOMAIN-CONTAINING PROTEIN"/>
    <property type="match status" value="1"/>
</dbReference>
<dbReference type="EMBL" id="MU860381">
    <property type="protein sequence ID" value="KAK4234349.1"/>
    <property type="molecule type" value="Genomic_DNA"/>
</dbReference>
<feature type="region of interest" description="Disordered" evidence="3">
    <location>
        <begin position="1"/>
        <end position="22"/>
    </location>
</feature>
<dbReference type="InterPro" id="IPR006140">
    <property type="entry name" value="D-isomer_DH_NAD-bd"/>
</dbReference>
<dbReference type="InterPro" id="IPR029753">
    <property type="entry name" value="D-isomer_DH_CS"/>
</dbReference>
<evidence type="ECO:0000256" key="2">
    <source>
        <dbReference type="ARBA" id="ARBA00023027"/>
    </source>
</evidence>
<dbReference type="PROSITE" id="PS00671">
    <property type="entry name" value="D_2_HYDROXYACID_DH_3"/>
    <property type="match status" value="1"/>
</dbReference>
<keyword evidence="1" id="KW-0560">Oxidoreductase</keyword>
<proteinExistence type="predicted"/>
<gene>
    <name evidence="5" type="ORF">C8A03DRAFT_47290</name>
</gene>
<accession>A0AAN7HAZ1</accession>
<dbReference type="Gene3D" id="3.40.50.720">
    <property type="entry name" value="NAD(P)-binding Rossmann-like Domain"/>
    <property type="match status" value="2"/>
</dbReference>
<feature type="region of interest" description="Disordered" evidence="3">
    <location>
        <begin position="568"/>
        <end position="678"/>
    </location>
</feature>
<evidence type="ECO:0000313" key="6">
    <source>
        <dbReference type="Proteomes" id="UP001303760"/>
    </source>
</evidence>
<dbReference type="GO" id="GO:0016491">
    <property type="term" value="F:oxidoreductase activity"/>
    <property type="evidence" value="ECO:0007669"/>
    <property type="project" value="UniProtKB-KW"/>
</dbReference>
<dbReference type="Proteomes" id="UP001303760">
    <property type="component" value="Unassembled WGS sequence"/>
</dbReference>